<accession>B0DZE4</accession>
<dbReference type="HOGENOM" id="CLU_434789_0_0_1"/>
<protein>
    <submittedName>
        <fullName evidence="2">Predicted protein</fullName>
    </submittedName>
</protein>
<sequence>MAQLSGNDAPPAPTDGSSSPNSCTEIAELLSRLQLNNSQLQQLFTALTNIATTSVNEPTQQTPDKTFDLINADDVPQNVSSEGSSGKDTNAASCSPTTAAPPAIAADPTIVSPLASSNGDHDAAPDAASTVTTAPLTPMGAAVVAAPVAPALTAAPAAASTTRVFNGVTYQYPAHGTSGPFYLVTRGRDIGVFVGLENTSPLITRVSASVSFRVSSAEEGRLLQFAYGPMMRDKRSQNRGVWANTLHGISRVIKHTATSQHDFYLKRVRIFRASLCNRSTLCKTWRRQYRKKVKTNQDVPNPSEPENGPGPGEFHNEITRQGLHKVLFCSLEPKAFVEERRMHLINVTNGSPFGYVDKIVKACIRAPDGAIGLLTEAEHMWEQSLSQIRDALAEILQDYGCSEEYRTANVTANDYQNLLTLLEDVHASAVVQIPSQFEDGLLIYCLNYINVHLLTHPRIRVIVYYTVAATKLRFDCFLTLGERRRKMEMERKKLIIEPTPRAPSASDVKHALKAKQDRVLRLLRPSFASAISEGEAEEYLKKAYLVWFLRFPEVEPEIKVEEAFKDDPNYEAHIIKAREKLLRTKLGWSTFLFPSRASQLDLEEGATTQWEKELNAAIQEILEWYLPLL</sequence>
<dbReference type="GeneID" id="6085001"/>
<evidence type="ECO:0000256" key="1">
    <source>
        <dbReference type="SAM" id="MobiDB-lite"/>
    </source>
</evidence>
<evidence type="ECO:0000313" key="3">
    <source>
        <dbReference type="Proteomes" id="UP000001194"/>
    </source>
</evidence>
<dbReference type="AlphaFoldDB" id="B0DZE4"/>
<evidence type="ECO:0000313" key="2">
    <source>
        <dbReference type="EMBL" id="EDR00030.1"/>
    </source>
</evidence>
<feature type="compositionally biased region" description="Polar residues" evidence="1">
    <location>
        <begin position="77"/>
        <end position="88"/>
    </location>
</feature>
<name>B0DZE4_LACBS</name>
<dbReference type="EMBL" id="DS547155">
    <property type="protein sequence ID" value="EDR00030.1"/>
    <property type="molecule type" value="Genomic_DNA"/>
</dbReference>
<feature type="region of interest" description="Disordered" evidence="1">
    <location>
        <begin position="75"/>
        <end position="104"/>
    </location>
</feature>
<reference evidence="2 3" key="1">
    <citation type="journal article" date="2008" name="Nature">
        <title>The genome of Laccaria bicolor provides insights into mycorrhizal symbiosis.</title>
        <authorList>
            <person name="Martin F."/>
            <person name="Aerts A."/>
            <person name="Ahren D."/>
            <person name="Brun A."/>
            <person name="Danchin E.G.J."/>
            <person name="Duchaussoy F."/>
            <person name="Gibon J."/>
            <person name="Kohler A."/>
            <person name="Lindquist E."/>
            <person name="Pereda V."/>
            <person name="Salamov A."/>
            <person name="Shapiro H.J."/>
            <person name="Wuyts J."/>
            <person name="Blaudez D."/>
            <person name="Buee M."/>
            <person name="Brokstein P."/>
            <person name="Canbaeck B."/>
            <person name="Cohen D."/>
            <person name="Courty P.E."/>
            <person name="Coutinho P.M."/>
            <person name="Delaruelle C."/>
            <person name="Detter J.C."/>
            <person name="Deveau A."/>
            <person name="DiFazio S."/>
            <person name="Duplessis S."/>
            <person name="Fraissinet-Tachet L."/>
            <person name="Lucic E."/>
            <person name="Frey-Klett P."/>
            <person name="Fourrey C."/>
            <person name="Feussner I."/>
            <person name="Gay G."/>
            <person name="Grimwood J."/>
            <person name="Hoegger P.J."/>
            <person name="Jain P."/>
            <person name="Kilaru S."/>
            <person name="Labbe J."/>
            <person name="Lin Y.C."/>
            <person name="Legue V."/>
            <person name="Le Tacon F."/>
            <person name="Marmeisse R."/>
            <person name="Melayah D."/>
            <person name="Montanini B."/>
            <person name="Muratet M."/>
            <person name="Nehls U."/>
            <person name="Niculita-Hirzel H."/>
            <person name="Oudot-Le Secq M.P."/>
            <person name="Peter M."/>
            <person name="Quesneville H."/>
            <person name="Rajashekar B."/>
            <person name="Reich M."/>
            <person name="Rouhier N."/>
            <person name="Schmutz J."/>
            <person name="Yin T."/>
            <person name="Chalot M."/>
            <person name="Henrissat B."/>
            <person name="Kuees U."/>
            <person name="Lucas S."/>
            <person name="Van de Peer Y."/>
            <person name="Podila G.K."/>
            <person name="Polle A."/>
            <person name="Pukkila P.J."/>
            <person name="Richardson P.M."/>
            <person name="Rouze P."/>
            <person name="Sanders I.R."/>
            <person name="Stajich J.E."/>
            <person name="Tunlid A."/>
            <person name="Tuskan G."/>
            <person name="Grigoriev I.V."/>
        </authorList>
    </citation>
    <scope>NUCLEOTIDE SEQUENCE [LARGE SCALE GENOMIC DNA]</scope>
    <source>
        <strain evidence="3">S238N-H82 / ATCC MYA-4686</strain>
    </source>
</reference>
<feature type="region of interest" description="Disordered" evidence="1">
    <location>
        <begin position="292"/>
        <end position="315"/>
    </location>
</feature>
<gene>
    <name evidence="2" type="ORF">LACBIDRAFT_334513</name>
</gene>
<dbReference type="KEGG" id="lbc:LACBIDRAFT_334513"/>
<dbReference type="OrthoDB" id="10496127at2759"/>
<organism evidence="3">
    <name type="scientific">Laccaria bicolor (strain S238N-H82 / ATCC MYA-4686)</name>
    <name type="common">Bicoloured deceiver</name>
    <name type="synonym">Laccaria laccata var. bicolor</name>
    <dbReference type="NCBI Taxonomy" id="486041"/>
    <lineage>
        <taxon>Eukaryota</taxon>
        <taxon>Fungi</taxon>
        <taxon>Dikarya</taxon>
        <taxon>Basidiomycota</taxon>
        <taxon>Agaricomycotina</taxon>
        <taxon>Agaricomycetes</taxon>
        <taxon>Agaricomycetidae</taxon>
        <taxon>Agaricales</taxon>
        <taxon>Agaricineae</taxon>
        <taxon>Hydnangiaceae</taxon>
        <taxon>Laccaria</taxon>
    </lineage>
</organism>
<dbReference type="InParanoid" id="B0DZE4"/>
<proteinExistence type="predicted"/>
<feature type="region of interest" description="Disordered" evidence="1">
    <location>
        <begin position="1"/>
        <end position="23"/>
    </location>
</feature>
<keyword evidence="3" id="KW-1185">Reference proteome</keyword>
<feature type="compositionally biased region" description="Low complexity" evidence="1">
    <location>
        <begin position="89"/>
        <end position="104"/>
    </location>
</feature>
<dbReference type="Proteomes" id="UP000001194">
    <property type="component" value="Unassembled WGS sequence"/>
</dbReference>
<dbReference type="RefSeq" id="XP_001889339.1">
    <property type="nucleotide sequence ID" value="XM_001889304.1"/>
</dbReference>